<keyword evidence="4" id="KW-0804">Transcription</keyword>
<evidence type="ECO:0000256" key="2">
    <source>
        <dbReference type="ARBA" id="ARBA00023015"/>
    </source>
</evidence>
<organism evidence="6 7">
    <name type="scientific">Lachnoclostridium phytofermentans</name>
    <dbReference type="NCBI Taxonomy" id="66219"/>
    <lineage>
        <taxon>Bacteria</taxon>
        <taxon>Bacillati</taxon>
        <taxon>Bacillota</taxon>
        <taxon>Clostridia</taxon>
        <taxon>Lachnospirales</taxon>
        <taxon>Lachnospiraceae</taxon>
    </lineage>
</organism>
<dbReference type="Pfam" id="PF03466">
    <property type="entry name" value="LysR_substrate"/>
    <property type="match status" value="1"/>
</dbReference>
<dbReference type="Proteomes" id="UP000262969">
    <property type="component" value="Unassembled WGS sequence"/>
</dbReference>
<proteinExistence type="inferred from homology"/>
<dbReference type="Pfam" id="PF00126">
    <property type="entry name" value="HTH_1"/>
    <property type="match status" value="1"/>
</dbReference>
<evidence type="ECO:0000313" key="7">
    <source>
        <dbReference type="Proteomes" id="UP000262969"/>
    </source>
</evidence>
<dbReference type="Gene3D" id="3.40.190.290">
    <property type="match status" value="1"/>
</dbReference>
<sequence length="299" mass="34613">MELKQLEAFVNVVELQSFSKAAEKLYLTQPTISAHIVSLENEFNTKFLDRTTKKVRTTVAGERLYEYAKEMLAIKEELYQGFDREGKEEQRIDIAGSTIPSHYILPELIQAFQKQNAKVRFSIKQGDSDHVIGELLKHKATIGFVGIKNKDDRLRYIPFYEDKLVVVTPNEKHYKELLEGNCSFEELMREPIILRENGSGTKKTAERFLESKNVDIKKLNVVAFINDQEIIKKSVSRGLGITIMSKKAALDYASDGKILIYEPEGEKVTRNLYIVYAKRKKFDRLEKKFIEFCCQFYTQ</sequence>
<evidence type="ECO:0000259" key="5">
    <source>
        <dbReference type="PROSITE" id="PS50931"/>
    </source>
</evidence>
<evidence type="ECO:0000256" key="4">
    <source>
        <dbReference type="ARBA" id="ARBA00023163"/>
    </source>
</evidence>
<feature type="domain" description="HTH lysR-type" evidence="5">
    <location>
        <begin position="1"/>
        <end position="58"/>
    </location>
</feature>
<reference evidence="6 7" key="1">
    <citation type="journal article" date="2018" name="Nat. Biotechnol.">
        <title>A standardized bacterial taxonomy based on genome phylogeny substantially revises the tree of life.</title>
        <authorList>
            <person name="Parks D.H."/>
            <person name="Chuvochina M."/>
            <person name="Waite D.W."/>
            <person name="Rinke C."/>
            <person name="Skarshewski A."/>
            <person name="Chaumeil P.A."/>
            <person name="Hugenholtz P."/>
        </authorList>
    </citation>
    <scope>NUCLEOTIDE SEQUENCE [LARGE SCALE GENOMIC DNA]</scope>
    <source>
        <strain evidence="6">UBA11728</strain>
    </source>
</reference>
<dbReference type="Gene3D" id="1.10.10.10">
    <property type="entry name" value="Winged helix-like DNA-binding domain superfamily/Winged helix DNA-binding domain"/>
    <property type="match status" value="1"/>
</dbReference>
<dbReference type="InterPro" id="IPR036390">
    <property type="entry name" value="WH_DNA-bd_sf"/>
</dbReference>
<dbReference type="GO" id="GO:0003700">
    <property type="term" value="F:DNA-binding transcription factor activity"/>
    <property type="evidence" value="ECO:0007669"/>
    <property type="project" value="InterPro"/>
</dbReference>
<evidence type="ECO:0000256" key="1">
    <source>
        <dbReference type="ARBA" id="ARBA00009437"/>
    </source>
</evidence>
<dbReference type="InterPro" id="IPR036388">
    <property type="entry name" value="WH-like_DNA-bd_sf"/>
</dbReference>
<accession>A0A3D2XCE2</accession>
<dbReference type="InterPro" id="IPR005119">
    <property type="entry name" value="LysR_subst-bd"/>
</dbReference>
<dbReference type="PANTHER" id="PTHR30126">
    <property type="entry name" value="HTH-TYPE TRANSCRIPTIONAL REGULATOR"/>
    <property type="match status" value="1"/>
</dbReference>
<keyword evidence="3" id="KW-0238">DNA-binding</keyword>
<dbReference type="PRINTS" id="PR00039">
    <property type="entry name" value="HTHLYSR"/>
</dbReference>
<name>A0A3D2XCE2_9FIRM</name>
<dbReference type="FunFam" id="1.10.10.10:FF:000001">
    <property type="entry name" value="LysR family transcriptional regulator"/>
    <property type="match status" value="1"/>
</dbReference>
<dbReference type="InterPro" id="IPR047788">
    <property type="entry name" value="LysR-like_Sec_metab"/>
</dbReference>
<dbReference type="InterPro" id="IPR000847">
    <property type="entry name" value="LysR_HTH_N"/>
</dbReference>
<dbReference type="PANTHER" id="PTHR30126:SF64">
    <property type="entry name" value="HTH-TYPE TRANSCRIPTIONAL REGULATOR CITR"/>
    <property type="match status" value="1"/>
</dbReference>
<protein>
    <submittedName>
        <fullName evidence="6">LysR family transcriptional regulator</fullName>
    </submittedName>
</protein>
<dbReference type="AlphaFoldDB" id="A0A3D2XCE2"/>
<dbReference type="EMBL" id="DPVV01000616">
    <property type="protein sequence ID" value="HCL04427.1"/>
    <property type="molecule type" value="Genomic_DNA"/>
</dbReference>
<comment type="similarity">
    <text evidence="1">Belongs to the LysR transcriptional regulatory family.</text>
</comment>
<dbReference type="SUPFAM" id="SSF53850">
    <property type="entry name" value="Periplasmic binding protein-like II"/>
    <property type="match status" value="1"/>
</dbReference>
<evidence type="ECO:0000313" key="6">
    <source>
        <dbReference type="EMBL" id="HCL04427.1"/>
    </source>
</evidence>
<dbReference type="GO" id="GO:0000976">
    <property type="term" value="F:transcription cis-regulatory region binding"/>
    <property type="evidence" value="ECO:0007669"/>
    <property type="project" value="TreeGrafter"/>
</dbReference>
<comment type="caution">
    <text evidence="6">The sequence shown here is derived from an EMBL/GenBank/DDBJ whole genome shotgun (WGS) entry which is preliminary data.</text>
</comment>
<dbReference type="PROSITE" id="PS50931">
    <property type="entry name" value="HTH_LYSR"/>
    <property type="match status" value="1"/>
</dbReference>
<dbReference type="SUPFAM" id="SSF46785">
    <property type="entry name" value="Winged helix' DNA-binding domain"/>
    <property type="match status" value="1"/>
</dbReference>
<evidence type="ECO:0000256" key="3">
    <source>
        <dbReference type="ARBA" id="ARBA00023125"/>
    </source>
</evidence>
<gene>
    <name evidence="6" type="ORF">DHW61_18805</name>
</gene>
<keyword evidence="2" id="KW-0805">Transcription regulation</keyword>
<dbReference type="NCBIfam" id="NF040786">
    <property type="entry name" value="LysR_Sec_metab"/>
    <property type="match status" value="1"/>
</dbReference>